<feature type="region of interest" description="Disordered" evidence="1">
    <location>
        <begin position="1"/>
        <end position="40"/>
    </location>
</feature>
<gene>
    <name evidence="2" type="ORF">E2C01_054856</name>
</gene>
<dbReference type="Proteomes" id="UP000324222">
    <property type="component" value="Unassembled WGS sequence"/>
</dbReference>
<evidence type="ECO:0000313" key="3">
    <source>
        <dbReference type="Proteomes" id="UP000324222"/>
    </source>
</evidence>
<comment type="caution">
    <text evidence="2">The sequence shown here is derived from an EMBL/GenBank/DDBJ whole genome shotgun (WGS) entry which is preliminary data.</text>
</comment>
<feature type="compositionally biased region" description="Basic residues" evidence="1">
    <location>
        <begin position="7"/>
        <end position="17"/>
    </location>
</feature>
<protein>
    <submittedName>
        <fullName evidence="2">Uncharacterized protein</fullName>
    </submittedName>
</protein>
<keyword evidence="3" id="KW-1185">Reference proteome</keyword>
<reference evidence="2 3" key="1">
    <citation type="submission" date="2019-05" db="EMBL/GenBank/DDBJ databases">
        <title>Another draft genome of Portunus trituberculatus and its Hox gene families provides insights of decapod evolution.</title>
        <authorList>
            <person name="Jeong J.-H."/>
            <person name="Song I."/>
            <person name="Kim S."/>
            <person name="Choi T."/>
            <person name="Kim D."/>
            <person name="Ryu S."/>
            <person name="Kim W."/>
        </authorList>
    </citation>
    <scope>NUCLEOTIDE SEQUENCE [LARGE SCALE GENOMIC DNA]</scope>
    <source>
        <tissue evidence="2">Muscle</tissue>
    </source>
</reference>
<organism evidence="2 3">
    <name type="scientific">Portunus trituberculatus</name>
    <name type="common">Swimming crab</name>
    <name type="synonym">Neptunus trituberculatus</name>
    <dbReference type="NCBI Taxonomy" id="210409"/>
    <lineage>
        <taxon>Eukaryota</taxon>
        <taxon>Metazoa</taxon>
        <taxon>Ecdysozoa</taxon>
        <taxon>Arthropoda</taxon>
        <taxon>Crustacea</taxon>
        <taxon>Multicrustacea</taxon>
        <taxon>Malacostraca</taxon>
        <taxon>Eumalacostraca</taxon>
        <taxon>Eucarida</taxon>
        <taxon>Decapoda</taxon>
        <taxon>Pleocyemata</taxon>
        <taxon>Brachyura</taxon>
        <taxon>Eubrachyura</taxon>
        <taxon>Portunoidea</taxon>
        <taxon>Portunidae</taxon>
        <taxon>Portuninae</taxon>
        <taxon>Portunus</taxon>
    </lineage>
</organism>
<sequence length="85" mass="9575">MLPFLRRWQRGAHRSKPLRPSSSSNPGGLESSYSSSSSSSSFFFFDSEAFSRSLVSTLLVTRESNLQFHLKVTSAQQRHPTVHET</sequence>
<dbReference type="AlphaFoldDB" id="A0A5B7GT21"/>
<proteinExistence type="predicted"/>
<name>A0A5B7GT21_PORTR</name>
<dbReference type="EMBL" id="VSRR010017915">
    <property type="protein sequence ID" value="MPC60799.1"/>
    <property type="molecule type" value="Genomic_DNA"/>
</dbReference>
<evidence type="ECO:0000313" key="2">
    <source>
        <dbReference type="EMBL" id="MPC60799.1"/>
    </source>
</evidence>
<feature type="compositionally biased region" description="Low complexity" evidence="1">
    <location>
        <begin position="21"/>
        <end position="40"/>
    </location>
</feature>
<evidence type="ECO:0000256" key="1">
    <source>
        <dbReference type="SAM" id="MobiDB-lite"/>
    </source>
</evidence>
<accession>A0A5B7GT21</accession>